<dbReference type="GO" id="GO:0004674">
    <property type="term" value="F:protein serine/threonine kinase activity"/>
    <property type="evidence" value="ECO:0007669"/>
    <property type="project" value="InterPro"/>
</dbReference>
<feature type="region of interest" description="Disordered" evidence="4">
    <location>
        <begin position="624"/>
        <end position="681"/>
    </location>
</feature>
<dbReference type="HOGENOM" id="CLU_015561_0_0_1"/>
<dbReference type="EMBL" id="CR382133">
    <property type="protein sequence ID" value="CAG84662.2"/>
    <property type="molecule type" value="Genomic_DNA"/>
</dbReference>
<dbReference type="eggNOG" id="KOG0585">
    <property type="taxonomic scope" value="Eukaryota"/>
</dbReference>
<evidence type="ECO:0000256" key="1">
    <source>
        <dbReference type="ARBA" id="ARBA00022741"/>
    </source>
</evidence>
<dbReference type="InParanoid" id="Q6BYL3"/>
<feature type="region of interest" description="Disordered" evidence="4">
    <location>
        <begin position="363"/>
        <end position="383"/>
    </location>
</feature>
<feature type="compositionally biased region" description="Low complexity" evidence="4">
    <location>
        <begin position="455"/>
        <end position="487"/>
    </location>
</feature>
<proteinExistence type="predicted"/>
<feature type="region of interest" description="Disordered" evidence="4">
    <location>
        <begin position="397"/>
        <end position="487"/>
    </location>
</feature>
<gene>
    <name evidence="6" type="ordered locus">DEHA2A08690g</name>
</gene>
<sequence length="681" mass="76525">MDISTLSIENDPKSNRKVINKTYRITKKIGQGQFGKVLLAENIGKHNVQKSCTTVAIKTINRLDKTRLITKTYLNHTTKIKREIQIMKECNHPNVVKLYQVIDDLKYDKILLVLEYCPFGEIDWKKYNHYNEKYNKKDGITLNKILRDVVNGLEYLHDYKKIVHRDLKPSNLLISADKTIKISDFGVSLILENNANDDKELGKSMGTPAFFAPELCQFVNNRLSMINDSFKAKNKIDSRIDLWSLGVILYCLIFNDLPFNGFNEFGLFKNIVNKDLKFPRVRSTTHTTKNDLKELNLLKDLIEKLLTKDPTKRITLEKVKQHGFTIFDITPSEQDTFQDFNRQIIRQDGSLTTKIKRLFVSKPESPVSPKLPVDKPEPNADALEPVDDLLDSYFDDSSSLGSYEETTEIDTTNLLESLETKESTPPVENKPNNLLNLEFLSKDNKSHKRTNKNTPSPLQLSQPSPQPYASRSASSSSSHFQSPLSPSSPIANAVTIGADSPSSIKSMFSPSKRFFARNKSKELASPNKKTHTISSLSNTSSLKSKNSDKKTAVYNDLMEPPPIFGTTSSLSSTNQSPSSTCSRKNSISSSKSSGLSRITSSSSSLNLNAYLTDDAYSLSSMKDPAITENSKGNNNKASNNSHQGVTDDDPDEDVDETLILPDHEQSDMKHYSSMSDFLDRI</sequence>
<dbReference type="Pfam" id="PF00069">
    <property type="entry name" value="Pkinase"/>
    <property type="match status" value="1"/>
</dbReference>
<evidence type="ECO:0000259" key="5">
    <source>
        <dbReference type="PROSITE" id="PS50011"/>
    </source>
</evidence>
<dbReference type="InterPro" id="IPR011009">
    <property type="entry name" value="Kinase-like_dom_sf"/>
</dbReference>
<dbReference type="GO" id="GO:0030447">
    <property type="term" value="P:filamentous growth"/>
    <property type="evidence" value="ECO:0007669"/>
    <property type="project" value="UniProtKB-ARBA"/>
</dbReference>
<feature type="region of interest" description="Disordered" evidence="4">
    <location>
        <begin position="519"/>
        <end position="600"/>
    </location>
</feature>
<dbReference type="FunCoup" id="Q6BYL3">
    <property type="interactions" value="265"/>
</dbReference>
<dbReference type="KEGG" id="dha:DEHA2A08690g"/>
<dbReference type="Proteomes" id="UP000000599">
    <property type="component" value="Chromosome A"/>
</dbReference>
<dbReference type="AlphaFoldDB" id="Q6BYL3"/>
<dbReference type="InterPro" id="IPR045269">
    <property type="entry name" value="Atg1-like"/>
</dbReference>
<evidence type="ECO:0000313" key="7">
    <source>
        <dbReference type="Proteomes" id="UP000000599"/>
    </source>
</evidence>
<feature type="compositionally biased region" description="Low complexity" evidence="4">
    <location>
        <begin position="534"/>
        <end position="544"/>
    </location>
</feature>
<evidence type="ECO:0000313" key="6">
    <source>
        <dbReference type="EMBL" id="CAG84662.2"/>
    </source>
</evidence>
<keyword evidence="1 3" id="KW-0547">Nucleotide-binding</keyword>
<feature type="binding site" evidence="3">
    <location>
        <position position="58"/>
    </location>
    <ligand>
        <name>ATP</name>
        <dbReference type="ChEBI" id="CHEBI:30616"/>
    </ligand>
</feature>
<dbReference type="SMART" id="SM00220">
    <property type="entry name" value="S_TKc"/>
    <property type="match status" value="1"/>
</dbReference>
<dbReference type="PROSITE" id="PS50011">
    <property type="entry name" value="PROTEIN_KINASE_DOM"/>
    <property type="match status" value="1"/>
</dbReference>
<dbReference type="GeneID" id="2899705"/>
<feature type="compositionally biased region" description="Basic and acidic residues" evidence="4">
    <location>
        <begin position="661"/>
        <end position="670"/>
    </location>
</feature>
<dbReference type="PROSITE" id="PS00107">
    <property type="entry name" value="PROTEIN_KINASE_ATP"/>
    <property type="match status" value="1"/>
</dbReference>
<dbReference type="FunFam" id="1.10.510.10:FF:000571">
    <property type="entry name" value="Maternal embryonic leucine zipper kinase"/>
    <property type="match status" value="1"/>
</dbReference>
<dbReference type="GO" id="GO:0010506">
    <property type="term" value="P:regulation of autophagy"/>
    <property type="evidence" value="ECO:0007669"/>
    <property type="project" value="InterPro"/>
</dbReference>
<name>Q6BYL3_DEBHA</name>
<dbReference type="OrthoDB" id="68483at2759"/>
<dbReference type="OMA" id="MKECNHP"/>
<organism evidence="6 7">
    <name type="scientific">Debaryomyces hansenii (strain ATCC 36239 / CBS 767 / BCRC 21394 / JCM 1990 / NBRC 0083 / IGC 2968)</name>
    <name type="common">Yeast</name>
    <name type="synonym">Torulaspora hansenii</name>
    <dbReference type="NCBI Taxonomy" id="284592"/>
    <lineage>
        <taxon>Eukaryota</taxon>
        <taxon>Fungi</taxon>
        <taxon>Dikarya</taxon>
        <taxon>Ascomycota</taxon>
        <taxon>Saccharomycotina</taxon>
        <taxon>Pichiomycetes</taxon>
        <taxon>Debaryomycetaceae</taxon>
        <taxon>Debaryomyces</taxon>
    </lineage>
</organism>
<keyword evidence="7" id="KW-1185">Reference proteome</keyword>
<dbReference type="CDD" id="cd14008">
    <property type="entry name" value="STKc_LKB1_CaMKK"/>
    <property type="match status" value="1"/>
</dbReference>
<dbReference type="Gene3D" id="1.10.510.10">
    <property type="entry name" value="Transferase(Phosphotransferase) domain 1"/>
    <property type="match status" value="1"/>
</dbReference>
<feature type="compositionally biased region" description="Acidic residues" evidence="4">
    <location>
        <begin position="646"/>
        <end position="656"/>
    </location>
</feature>
<evidence type="ECO:0000256" key="2">
    <source>
        <dbReference type="ARBA" id="ARBA00022840"/>
    </source>
</evidence>
<keyword evidence="2 3" id="KW-0067">ATP-binding</keyword>
<dbReference type="RefSeq" id="XP_456706.2">
    <property type="nucleotide sequence ID" value="XM_456706.1"/>
</dbReference>
<evidence type="ECO:0000256" key="4">
    <source>
        <dbReference type="SAM" id="MobiDB-lite"/>
    </source>
</evidence>
<evidence type="ECO:0000256" key="3">
    <source>
        <dbReference type="PROSITE-ProRule" id="PRU10141"/>
    </source>
</evidence>
<feature type="compositionally biased region" description="Low complexity" evidence="4">
    <location>
        <begin position="566"/>
        <end position="600"/>
    </location>
</feature>
<dbReference type="InterPro" id="IPR000719">
    <property type="entry name" value="Prot_kinase_dom"/>
</dbReference>
<accession>Q6BYL3</accession>
<dbReference type="PANTHER" id="PTHR24348">
    <property type="entry name" value="SERINE/THREONINE-PROTEIN KINASE UNC-51-RELATED"/>
    <property type="match status" value="1"/>
</dbReference>
<dbReference type="PANTHER" id="PTHR24348:SF68">
    <property type="entry name" value="SERINE_THREONINE-PROTEIN KINASE ATG1C"/>
    <property type="match status" value="1"/>
</dbReference>
<dbReference type="GO" id="GO:0005737">
    <property type="term" value="C:cytoplasm"/>
    <property type="evidence" value="ECO:0007669"/>
    <property type="project" value="TreeGrafter"/>
</dbReference>
<dbReference type="VEuPathDB" id="FungiDB:DEHA2A08690g"/>
<protein>
    <submittedName>
        <fullName evidence="6">DEHA2A08690p</fullName>
    </submittedName>
</protein>
<dbReference type="InterPro" id="IPR017441">
    <property type="entry name" value="Protein_kinase_ATP_BS"/>
</dbReference>
<reference evidence="6 7" key="1">
    <citation type="journal article" date="2004" name="Nature">
        <title>Genome evolution in yeasts.</title>
        <authorList>
            <consortium name="Genolevures"/>
            <person name="Dujon B."/>
            <person name="Sherman D."/>
            <person name="Fischer G."/>
            <person name="Durrens P."/>
            <person name="Casaregola S."/>
            <person name="Lafontaine I."/>
            <person name="de Montigny J."/>
            <person name="Marck C."/>
            <person name="Neuveglise C."/>
            <person name="Talla E."/>
            <person name="Goffard N."/>
            <person name="Frangeul L."/>
            <person name="Aigle M."/>
            <person name="Anthouard V."/>
            <person name="Babour A."/>
            <person name="Barbe V."/>
            <person name="Barnay S."/>
            <person name="Blanchin S."/>
            <person name="Beckerich J.M."/>
            <person name="Beyne E."/>
            <person name="Bleykasten C."/>
            <person name="Boisrame A."/>
            <person name="Boyer J."/>
            <person name="Cattolico L."/>
            <person name="Confanioleri F."/>
            <person name="de Daruvar A."/>
            <person name="Despons L."/>
            <person name="Fabre E."/>
            <person name="Fairhead C."/>
            <person name="Ferry-Dumazet H."/>
            <person name="Groppi A."/>
            <person name="Hantraye F."/>
            <person name="Hennequin C."/>
            <person name="Jauniaux N."/>
            <person name="Joyet P."/>
            <person name="Kachouri R."/>
            <person name="Kerrest A."/>
            <person name="Koszul R."/>
            <person name="Lemaire M."/>
            <person name="Lesur I."/>
            <person name="Ma L."/>
            <person name="Muller H."/>
            <person name="Nicaud J.M."/>
            <person name="Nikolski M."/>
            <person name="Oztas S."/>
            <person name="Ozier-Kalogeropoulos O."/>
            <person name="Pellenz S."/>
            <person name="Potier S."/>
            <person name="Richard G.F."/>
            <person name="Straub M.L."/>
            <person name="Suleau A."/>
            <person name="Swennene D."/>
            <person name="Tekaia F."/>
            <person name="Wesolowski-Louvel M."/>
            <person name="Westhof E."/>
            <person name="Wirth B."/>
            <person name="Zeniou-Meyer M."/>
            <person name="Zivanovic I."/>
            <person name="Bolotin-Fukuhara M."/>
            <person name="Thierry A."/>
            <person name="Bouchier C."/>
            <person name="Caudron B."/>
            <person name="Scarpelli C."/>
            <person name="Gaillardin C."/>
            <person name="Weissenbach J."/>
            <person name="Wincker P."/>
            <person name="Souciet J.L."/>
        </authorList>
    </citation>
    <scope>NUCLEOTIDE SEQUENCE [LARGE SCALE GENOMIC DNA]</scope>
    <source>
        <strain evidence="7">ATCC 36239 / CBS 767 / BCRC 21394 / JCM 1990 / NBRC 0083 / IGC 2968</strain>
    </source>
</reference>
<feature type="domain" description="Protein kinase" evidence="5">
    <location>
        <begin position="23"/>
        <end position="325"/>
    </location>
</feature>
<dbReference type="SUPFAM" id="SSF56112">
    <property type="entry name" value="Protein kinase-like (PK-like)"/>
    <property type="match status" value="1"/>
</dbReference>
<dbReference type="STRING" id="284592.Q6BYL3"/>
<dbReference type="InterPro" id="IPR008271">
    <property type="entry name" value="Ser/Thr_kinase_AS"/>
</dbReference>
<feature type="compositionally biased region" description="Low complexity" evidence="4">
    <location>
        <begin position="629"/>
        <end position="641"/>
    </location>
</feature>
<dbReference type="PROSITE" id="PS00108">
    <property type="entry name" value="PROTEIN_KINASE_ST"/>
    <property type="match status" value="1"/>
</dbReference>
<dbReference type="GO" id="GO:0005524">
    <property type="term" value="F:ATP binding"/>
    <property type="evidence" value="ECO:0007669"/>
    <property type="project" value="UniProtKB-UniRule"/>
</dbReference>